<dbReference type="Pfam" id="PF04392">
    <property type="entry name" value="ABC_sub_bind"/>
    <property type="match status" value="1"/>
</dbReference>
<dbReference type="InterPro" id="IPR007487">
    <property type="entry name" value="ABC_transpt-TYRBP-like"/>
</dbReference>
<dbReference type="CDD" id="cd06325">
    <property type="entry name" value="PBP1_ABC_unchar_transporter"/>
    <property type="match status" value="1"/>
</dbReference>
<dbReference type="PANTHER" id="PTHR35271:SF1">
    <property type="entry name" value="ABC TRANSPORTER, SUBSTRATE-BINDING LIPOPROTEIN"/>
    <property type="match status" value="1"/>
</dbReference>
<dbReference type="Proteomes" id="UP000184096">
    <property type="component" value="Chromosome I"/>
</dbReference>
<proteinExistence type="predicted"/>
<feature type="chain" id="PRO_5011980395" evidence="1">
    <location>
        <begin position="25"/>
        <end position="329"/>
    </location>
</feature>
<sequence>MRRREFITLVGGAAALPLAAQAQAQQQPMPVIGFLHLTSLESSREKLASFRRGLGEIGYIEDRNVAIEYRWAQGDNGRLPTLVAELVSRQVSVIVTLESTKGALAAKAATQTIPIVFLQAADPVQIGLVDSFSRPIGNVTGINLMVAEQAGKRLELLLELVPTATSIAYLRDPTNPVFAESELKVLQAAVRDHALRLLVVNASRPSEFETAFADLVQQRADAVVVSSAVSLLTNPDQIVALASRHAMPAIYAWRPSMTVGGLISYGTNLPDAWRQAGVYTGRILKGEKPTNLPVLQPTKFELIINLKTAKALGLTVPPALQVAADEVIE</sequence>
<name>A0A1M7U4M3_9BRAD</name>
<evidence type="ECO:0000313" key="2">
    <source>
        <dbReference type="EMBL" id="SHN77971.1"/>
    </source>
</evidence>
<accession>A0A1M7U4M3</accession>
<dbReference type="PANTHER" id="PTHR35271">
    <property type="entry name" value="ABC TRANSPORTER, SUBSTRATE-BINDING LIPOPROTEIN-RELATED"/>
    <property type="match status" value="1"/>
</dbReference>
<feature type="signal peptide" evidence="1">
    <location>
        <begin position="1"/>
        <end position="24"/>
    </location>
</feature>
<dbReference type="EMBL" id="LT670849">
    <property type="protein sequence ID" value="SHN77971.1"/>
    <property type="molecule type" value="Genomic_DNA"/>
</dbReference>
<dbReference type="RefSeq" id="WP_072819552.1">
    <property type="nucleotide sequence ID" value="NZ_LT670849.1"/>
</dbReference>
<dbReference type="SUPFAM" id="SSF53822">
    <property type="entry name" value="Periplasmic binding protein-like I"/>
    <property type="match status" value="1"/>
</dbReference>
<keyword evidence="3" id="KW-1185">Reference proteome</keyword>
<evidence type="ECO:0000256" key="1">
    <source>
        <dbReference type="SAM" id="SignalP"/>
    </source>
</evidence>
<organism evidence="2 3">
    <name type="scientific">Bradyrhizobium erythrophlei</name>
    <dbReference type="NCBI Taxonomy" id="1437360"/>
    <lineage>
        <taxon>Bacteria</taxon>
        <taxon>Pseudomonadati</taxon>
        <taxon>Pseudomonadota</taxon>
        <taxon>Alphaproteobacteria</taxon>
        <taxon>Hyphomicrobiales</taxon>
        <taxon>Nitrobacteraceae</taxon>
        <taxon>Bradyrhizobium</taxon>
    </lineage>
</organism>
<dbReference type="InterPro" id="IPR028082">
    <property type="entry name" value="Peripla_BP_I"/>
</dbReference>
<dbReference type="OrthoDB" id="8441748at2"/>
<keyword evidence="1" id="KW-0732">Signal</keyword>
<protein>
    <submittedName>
        <fullName evidence="2">Putative ABC transport system substrate-binding protein</fullName>
    </submittedName>
</protein>
<dbReference type="AlphaFoldDB" id="A0A1M7U4M3"/>
<reference evidence="3" key="1">
    <citation type="submission" date="2016-11" db="EMBL/GenBank/DDBJ databases">
        <authorList>
            <person name="Varghese N."/>
            <person name="Submissions S."/>
        </authorList>
    </citation>
    <scope>NUCLEOTIDE SEQUENCE [LARGE SCALE GENOMIC DNA]</scope>
    <source>
        <strain evidence="3">GAS401</strain>
    </source>
</reference>
<gene>
    <name evidence="2" type="ORF">SAMN05444170_3542</name>
</gene>
<evidence type="ECO:0000313" key="3">
    <source>
        <dbReference type="Proteomes" id="UP000184096"/>
    </source>
</evidence>
<dbReference type="Gene3D" id="3.40.50.2300">
    <property type="match status" value="2"/>
</dbReference>